<dbReference type="Proteomes" id="UP000239763">
    <property type="component" value="Unassembled WGS sequence"/>
</dbReference>
<evidence type="ECO:0000256" key="1">
    <source>
        <dbReference type="SAM" id="MobiDB-lite"/>
    </source>
</evidence>
<evidence type="ECO:0000313" key="3">
    <source>
        <dbReference type="EMBL" id="PME27101.1"/>
    </source>
</evidence>
<keyword evidence="4" id="KW-1185">Reference proteome</keyword>
<feature type="region of interest" description="Disordered" evidence="1">
    <location>
        <begin position="125"/>
        <end position="173"/>
    </location>
</feature>
<sequence length="173" mass="17521">MKLNKFMLGTMLGMTMSTSVAFAQDAVTESIDLTSIVEQSELTPEELVAQLIALYPEMAAAIVQSVVAANPESADAVVSVAMVAAPQQAAAIATVATEAGVSNQVVTTAALQAGIDPTEVQQATAIGEEAPSPVEPAPVATPAPVETPAPAPVKKFPGAEPTKPVKESPVSSN</sequence>
<comment type="caution">
    <text evidence="3">The sequence shown here is derived from an EMBL/GenBank/DDBJ whole genome shotgun (WGS) entry which is preliminary data.</text>
</comment>
<organism evidence="3 4">
    <name type="scientific">Vibrio lentus</name>
    <dbReference type="NCBI Taxonomy" id="136468"/>
    <lineage>
        <taxon>Bacteria</taxon>
        <taxon>Pseudomonadati</taxon>
        <taxon>Pseudomonadota</taxon>
        <taxon>Gammaproteobacteria</taxon>
        <taxon>Vibrionales</taxon>
        <taxon>Vibrionaceae</taxon>
        <taxon>Vibrio</taxon>
    </lineage>
</organism>
<keyword evidence="2" id="KW-0732">Signal</keyword>
<evidence type="ECO:0000256" key="2">
    <source>
        <dbReference type="SAM" id="SignalP"/>
    </source>
</evidence>
<reference evidence="3 4" key="1">
    <citation type="journal article" date="2018" name="Nature">
        <title>A major lineage of non-tailed dsDNA viruses as unrecognized killers of marine bacteria.</title>
        <authorList>
            <person name="Kauffman K.M."/>
            <person name="Hussain F.A."/>
            <person name="Yang J."/>
            <person name="Arevalo P."/>
            <person name="Brown J.M."/>
            <person name="Chang W.K."/>
            <person name="VanInsberghe D."/>
            <person name="Elsherbini J."/>
            <person name="Sharma R.S."/>
            <person name="Cutler M.B."/>
            <person name="Kelly L."/>
            <person name="Polz M.F."/>
        </authorList>
    </citation>
    <scope>NUCLEOTIDE SEQUENCE [LARGE SCALE GENOMIC DNA]</scope>
    <source>
        <strain evidence="3 4">10N.286.55.E1</strain>
    </source>
</reference>
<feature type="chain" id="PRO_5041211755" evidence="2">
    <location>
        <begin position="24"/>
        <end position="173"/>
    </location>
</feature>
<proteinExistence type="predicted"/>
<evidence type="ECO:0000313" key="4">
    <source>
        <dbReference type="Proteomes" id="UP000239763"/>
    </source>
</evidence>
<dbReference type="EMBL" id="MCSB01000024">
    <property type="protein sequence ID" value="PME27101.1"/>
    <property type="molecule type" value="Genomic_DNA"/>
</dbReference>
<feature type="compositionally biased region" description="Pro residues" evidence="1">
    <location>
        <begin position="133"/>
        <end position="151"/>
    </location>
</feature>
<protein>
    <submittedName>
        <fullName evidence="3">Uncharacterized protein</fullName>
    </submittedName>
</protein>
<dbReference type="GeneID" id="69649063"/>
<feature type="signal peptide" evidence="2">
    <location>
        <begin position="1"/>
        <end position="23"/>
    </location>
</feature>
<dbReference type="AlphaFoldDB" id="A0AA44VRB4"/>
<name>A0AA44VRB4_9VIBR</name>
<dbReference type="RefSeq" id="WP_198592846.1">
    <property type="nucleotide sequence ID" value="NZ_JAAHTI010000001.1"/>
</dbReference>
<gene>
    <name evidence="3" type="ORF">BCV38_08635</name>
</gene>
<accession>A0AA44VRB4</accession>